<dbReference type="OrthoDB" id="9832985at2"/>
<name>A0A291GLU9_9MICO</name>
<proteinExistence type="predicted"/>
<dbReference type="AlphaFoldDB" id="A0A291GLU9"/>
<dbReference type="EMBL" id="CP023563">
    <property type="protein sequence ID" value="ATG51168.1"/>
    <property type="molecule type" value="Genomic_DNA"/>
</dbReference>
<protein>
    <submittedName>
        <fullName evidence="1">Uncharacterized protein</fullName>
    </submittedName>
</protein>
<dbReference type="RefSeq" id="WP_096802305.1">
    <property type="nucleotide sequence ID" value="NZ_CP023563.1"/>
</dbReference>
<evidence type="ECO:0000313" key="1">
    <source>
        <dbReference type="EMBL" id="ATG51168.1"/>
    </source>
</evidence>
<organism evidence="1 2">
    <name type="scientific">Brachybacterium vulturis</name>
    <dbReference type="NCBI Taxonomy" id="2017484"/>
    <lineage>
        <taxon>Bacteria</taxon>
        <taxon>Bacillati</taxon>
        <taxon>Actinomycetota</taxon>
        <taxon>Actinomycetes</taxon>
        <taxon>Micrococcales</taxon>
        <taxon>Dermabacteraceae</taxon>
        <taxon>Brachybacterium</taxon>
    </lineage>
</organism>
<accession>A0A291GLU9</accession>
<keyword evidence="2" id="KW-1185">Reference proteome</keyword>
<reference evidence="2" key="1">
    <citation type="submission" date="2017-09" db="EMBL/GenBank/DDBJ databases">
        <title>Brachybacterium sp. VM2412.</title>
        <authorList>
            <person name="Tak E.J."/>
            <person name="Bae J.-W."/>
        </authorList>
    </citation>
    <scope>NUCLEOTIDE SEQUENCE [LARGE SCALE GENOMIC DNA]</scope>
    <source>
        <strain evidence="2">VM2412</strain>
    </source>
</reference>
<evidence type="ECO:0000313" key="2">
    <source>
        <dbReference type="Proteomes" id="UP000218165"/>
    </source>
</evidence>
<dbReference type="KEGG" id="brz:CFK38_06240"/>
<sequence>MSTTTTKITAPSLLTEDTLHEVSEALLRHATRNYAGAVLVEDQGIVPPIAPEHVTYRLGTLEVEELGWSAGGAKVSQRIDLWVPEAPAAGSSKTPAAGAAHATLGAVESVDRQARLSDGTTVITGTYSVEVFPHVPLIEERSEQVARLALSDRHRQREVGKVGPVEGTPERRSQRVEMGVLVLNSAHHVMDELRGSNTSAGHVSDVEVIGARMDHVGSGSFATATPSYDRKAVQLAVSLTWREK</sequence>
<dbReference type="Proteomes" id="UP000218165">
    <property type="component" value="Chromosome"/>
</dbReference>
<gene>
    <name evidence="1" type="ORF">CFK38_06240</name>
</gene>